<accession>A0A7W9ZH83</accession>
<sequence>MSLIALKTCLQQRRQATLSELALHVGSSTDAVRDALQIWVGKGRVRRIGGGSDAAGKACGSGGCKGCHGPEETYEWVDP</sequence>
<dbReference type="Proteomes" id="UP000544872">
    <property type="component" value="Unassembled WGS sequence"/>
</dbReference>
<dbReference type="SUPFAM" id="SSF46785">
    <property type="entry name" value="Winged helix' DNA-binding domain"/>
    <property type="match status" value="1"/>
</dbReference>
<dbReference type="Gene3D" id="1.10.10.10">
    <property type="entry name" value="Winged helix-like DNA-binding domain superfamily/Winged helix DNA-binding domain"/>
    <property type="match status" value="1"/>
</dbReference>
<evidence type="ECO:0000259" key="1">
    <source>
        <dbReference type="Pfam" id="PF09012"/>
    </source>
</evidence>
<evidence type="ECO:0000313" key="3">
    <source>
        <dbReference type="Proteomes" id="UP000544872"/>
    </source>
</evidence>
<dbReference type="AlphaFoldDB" id="A0A7W9ZH83"/>
<dbReference type="InterPro" id="IPR036388">
    <property type="entry name" value="WH-like_DNA-bd_sf"/>
</dbReference>
<proteinExistence type="predicted"/>
<keyword evidence="3" id="KW-1185">Reference proteome</keyword>
<dbReference type="InterPro" id="IPR015102">
    <property type="entry name" value="Tscrpt_reg_HTH_FeoC"/>
</dbReference>
<dbReference type="Pfam" id="PF09012">
    <property type="entry name" value="FeoC"/>
    <property type="match status" value="1"/>
</dbReference>
<evidence type="ECO:0000313" key="2">
    <source>
        <dbReference type="EMBL" id="MBB6211205.1"/>
    </source>
</evidence>
<name>A0A7W9ZH83_NOVIT</name>
<dbReference type="RefSeq" id="WP_184264029.1">
    <property type="nucleotide sequence ID" value="NZ_JACIIX010000010.1"/>
</dbReference>
<gene>
    <name evidence="2" type="ORF">FHS48_002642</name>
</gene>
<reference evidence="2 3" key="1">
    <citation type="submission" date="2020-08" db="EMBL/GenBank/DDBJ databases">
        <title>Genomic Encyclopedia of Type Strains, Phase IV (KMG-IV): sequencing the most valuable type-strain genomes for metagenomic binning, comparative biology and taxonomic classification.</title>
        <authorList>
            <person name="Goeker M."/>
        </authorList>
    </citation>
    <scope>NUCLEOTIDE SEQUENCE [LARGE SCALE GENOMIC DNA]</scope>
    <source>
        <strain evidence="2 3">DSM 11590</strain>
    </source>
</reference>
<organism evidence="2 3">
    <name type="scientific">Novispirillum itersonii</name>
    <name type="common">Aquaspirillum itersonii</name>
    <dbReference type="NCBI Taxonomy" id="189"/>
    <lineage>
        <taxon>Bacteria</taxon>
        <taxon>Pseudomonadati</taxon>
        <taxon>Pseudomonadota</taxon>
        <taxon>Alphaproteobacteria</taxon>
        <taxon>Rhodospirillales</taxon>
        <taxon>Novispirillaceae</taxon>
        <taxon>Novispirillum</taxon>
    </lineage>
</organism>
<dbReference type="InterPro" id="IPR036390">
    <property type="entry name" value="WH_DNA-bd_sf"/>
</dbReference>
<comment type="caution">
    <text evidence="2">The sequence shown here is derived from an EMBL/GenBank/DDBJ whole genome shotgun (WGS) entry which is preliminary data.</text>
</comment>
<protein>
    <recommendedName>
        <fullName evidence="1">Transcriptional regulator HTH-type FeoC domain-containing protein</fullName>
    </recommendedName>
</protein>
<dbReference type="EMBL" id="JACIIX010000010">
    <property type="protein sequence ID" value="MBB6211205.1"/>
    <property type="molecule type" value="Genomic_DNA"/>
</dbReference>
<feature type="domain" description="Transcriptional regulator HTH-type FeoC" evidence="1">
    <location>
        <begin position="3"/>
        <end position="72"/>
    </location>
</feature>